<feature type="region of interest" description="Disordered" evidence="3">
    <location>
        <begin position="191"/>
        <end position="218"/>
    </location>
</feature>
<reference evidence="5 6" key="1">
    <citation type="submission" date="2021-07" db="EMBL/GenBank/DDBJ databases">
        <title>Whole Genome Sequence of Nocardia Iowensis.</title>
        <authorList>
            <person name="Lamm A."/>
            <person name="Collins-Fairclough A.M."/>
            <person name="Bunk B."/>
            <person name="Sproer C."/>
        </authorList>
    </citation>
    <scope>NUCLEOTIDE SEQUENCE [LARGE SCALE GENOMIC DNA]</scope>
    <source>
        <strain evidence="5 6">NRRL 5646</strain>
    </source>
</reference>
<dbReference type="RefSeq" id="WP_218470154.1">
    <property type="nucleotide sequence ID" value="NZ_BAABJN010000003.1"/>
</dbReference>
<evidence type="ECO:0000259" key="4">
    <source>
        <dbReference type="PROSITE" id="PS50977"/>
    </source>
</evidence>
<evidence type="ECO:0000256" key="1">
    <source>
        <dbReference type="ARBA" id="ARBA00023125"/>
    </source>
</evidence>
<proteinExistence type="predicted"/>
<feature type="compositionally biased region" description="Basic and acidic residues" evidence="3">
    <location>
        <begin position="204"/>
        <end position="218"/>
    </location>
</feature>
<feature type="compositionally biased region" description="Low complexity" evidence="3">
    <location>
        <begin position="191"/>
        <end position="200"/>
    </location>
</feature>
<dbReference type="Proteomes" id="UP000694257">
    <property type="component" value="Chromosome"/>
</dbReference>
<dbReference type="EMBL" id="CP078145">
    <property type="protein sequence ID" value="QXN89278.1"/>
    <property type="molecule type" value="Genomic_DNA"/>
</dbReference>
<protein>
    <submittedName>
        <fullName evidence="5">TetR/AcrR family transcriptional regulator</fullName>
    </submittedName>
</protein>
<dbReference type="PROSITE" id="PS50977">
    <property type="entry name" value="HTH_TETR_2"/>
    <property type="match status" value="1"/>
</dbReference>
<feature type="domain" description="HTH tetR-type" evidence="4">
    <location>
        <begin position="13"/>
        <end position="73"/>
    </location>
</feature>
<sequence>MTDGRPKERADAARNRRAILDATTALLAEHGAEAITMDRVAAAAGVGKGTIFHRFGNRAGLLHEMVAESALTLMDAIISGPPPLGPGAPAGDRLLAYFDAMARLVIENSELMVAYRTVPPHPRTGEFHAFWDNHITALLREARPDLDAEVVGRLLLGALGDELVPTMVRSGATDRLLGAVRELVESVLRTPRSTRSVRSPQCGEHGERCVDDAVHQNE</sequence>
<organism evidence="5 6">
    <name type="scientific">Nocardia iowensis</name>
    <dbReference type="NCBI Taxonomy" id="204891"/>
    <lineage>
        <taxon>Bacteria</taxon>
        <taxon>Bacillati</taxon>
        <taxon>Actinomycetota</taxon>
        <taxon>Actinomycetes</taxon>
        <taxon>Mycobacteriales</taxon>
        <taxon>Nocardiaceae</taxon>
        <taxon>Nocardia</taxon>
    </lineage>
</organism>
<name>A0ABX8RI59_NOCIO</name>
<accession>A0ABX8RI59</accession>
<feature type="DNA-binding region" description="H-T-H motif" evidence="2">
    <location>
        <begin position="36"/>
        <end position="55"/>
    </location>
</feature>
<keyword evidence="6" id="KW-1185">Reference proteome</keyword>
<dbReference type="PANTHER" id="PTHR30055:SF209">
    <property type="entry name" value="POSSIBLE TRANSCRIPTIONAL REGULATORY PROTEIN (PROBABLY TETR-FAMILY)"/>
    <property type="match status" value="1"/>
</dbReference>
<dbReference type="InterPro" id="IPR050109">
    <property type="entry name" value="HTH-type_TetR-like_transc_reg"/>
</dbReference>
<gene>
    <name evidence="5" type="ORF">KV110_27560</name>
</gene>
<evidence type="ECO:0000313" key="6">
    <source>
        <dbReference type="Proteomes" id="UP000694257"/>
    </source>
</evidence>
<evidence type="ECO:0000256" key="3">
    <source>
        <dbReference type="SAM" id="MobiDB-lite"/>
    </source>
</evidence>
<evidence type="ECO:0000256" key="2">
    <source>
        <dbReference type="PROSITE-ProRule" id="PRU00335"/>
    </source>
</evidence>
<evidence type="ECO:0000313" key="5">
    <source>
        <dbReference type="EMBL" id="QXN89278.1"/>
    </source>
</evidence>
<dbReference type="InterPro" id="IPR001647">
    <property type="entry name" value="HTH_TetR"/>
</dbReference>
<keyword evidence="1 2" id="KW-0238">DNA-binding</keyword>
<dbReference type="Pfam" id="PF00440">
    <property type="entry name" value="TetR_N"/>
    <property type="match status" value="1"/>
</dbReference>
<dbReference type="PANTHER" id="PTHR30055">
    <property type="entry name" value="HTH-TYPE TRANSCRIPTIONAL REGULATOR RUTR"/>
    <property type="match status" value="1"/>
</dbReference>